<evidence type="ECO:0000256" key="1">
    <source>
        <dbReference type="ARBA" id="ARBA00009902"/>
    </source>
</evidence>
<reference evidence="8" key="2">
    <citation type="journal article" date="2021" name="PeerJ">
        <title>Extensive microbial diversity within the chicken gut microbiome revealed by metagenomics and culture.</title>
        <authorList>
            <person name="Gilroy R."/>
            <person name="Ravi A."/>
            <person name="Getino M."/>
            <person name="Pursley I."/>
            <person name="Horton D.L."/>
            <person name="Alikhan N.F."/>
            <person name="Baker D."/>
            <person name="Gharbi K."/>
            <person name="Hall N."/>
            <person name="Watson M."/>
            <person name="Adriaenssens E.M."/>
            <person name="Foster-Nyarko E."/>
            <person name="Jarju S."/>
            <person name="Secka A."/>
            <person name="Antonio M."/>
            <person name="Oren A."/>
            <person name="Chaudhuri R.R."/>
            <person name="La Ragione R."/>
            <person name="Hildebrand F."/>
            <person name="Pallen M.J."/>
        </authorList>
    </citation>
    <scope>NUCLEOTIDE SEQUENCE</scope>
    <source>
        <strain evidence="8">B1-3475</strain>
    </source>
</reference>
<keyword evidence="3" id="KW-0378">Hydrolase</keyword>
<accession>A0A9D9HLT2</accession>
<dbReference type="Pfam" id="PF00251">
    <property type="entry name" value="Glyco_hydro_32N"/>
    <property type="match status" value="1"/>
</dbReference>
<dbReference type="InterPro" id="IPR051214">
    <property type="entry name" value="GH32_Enzymes"/>
</dbReference>
<dbReference type="PANTHER" id="PTHR43101">
    <property type="entry name" value="BETA-FRUCTOSIDASE"/>
    <property type="match status" value="1"/>
</dbReference>
<feature type="domain" description="BT1760-like C-terminal" evidence="7">
    <location>
        <begin position="355"/>
        <end position="540"/>
    </location>
</feature>
<dbReference type="Pfam" id="PF16346">
    <property type="entry name" value="GH32_BT1760-like_C"/>
    <property type="match status" value="1"/>
</dbReference>
<dbReference type="InterPro" id="IPR013148">
    <property type="entry name" value="Glyco_hydro_32_N"/>
</dbReference>
<dbReference type="AlphaFoldDB" id="A0A9D9HLT2"/>
<evidence type="ECO:0000256" key="4">
    <source>
        <dbReference type="ARBA" id="ARBA00023295"/>
    </source>
</evidence>
<name>A0A9D9HLT2_9BACT</name>
<dbReference type="EC" id="3.2.1.26" evidence="2"/>
<evidence type="ECO:0000256" key="5">
    <source>
        <dbReference type="SAM" id="SignalP"/>
    </source>
</evidence>
<protein>
    <recommendedName>
        <fullName evidence="2">beta-fructofuranosidase</fullName>
        <ecNumber evidence="2">3.2.1.26</ecNumber>
    </recommendedName>
</protein>
<dbReference type="CDD" id="cd08995">
    <property type="entry name" value="GH32_EcAec43-like"/>
    <property type="match status" value="1"/>
</dbReference>
<comment type="similarity">
    <text evidence="1">Belongs to the glycosyl hydrolase 32 family.</text>
</comment>
<dbReference type="Gene3D" id="2.115.10.20">
    <property type="entry name" value="Glycosyl hydrolase domain, family 43"/>
    <property type="match status" value="1"/>
</dbReference>
<dbReference type="GO" id="GO:0004564">
    <property type="term" value="F:beta-fructofuranosidase activity"/>
    <property type="evidence" value="ECO:0007669"/>
    <property type="project" value="UniProtKB-EC"/>
</dbReference>
<dbReference type="SMART" id="SM00640">
    <property type="entry name" value="Glyco_32"/>
    <property type="match status" value="1"/>
</dbReference>
<dbReference type="GO" id="GO:0005975">
    <property type="term" value="P:carbohydrate metabolic process"/>
    <property type="evidence" value="ECO:0007669"/>
    <property type="project" value="InterPro"/>
</dbReference>
<reference evidence="8" key="1">
    <citation type="submission" date="2020-10" db="EMBL/GenBank/DDBJ databases">
        <authorList>
            <person name="Gilroy R."/>
        </authorList>
    </citation>
    <scope>NUCLEOTIDE SEQUENCE</scope>
    <source>
        <strain evidence="8">B1-3475</strain>
    </source>
</reference>
<sequence length="543" mass="60241">MKKMITLTLVLAAMAAMPSCTKDEPVLTVRDWEGTTTYFISSDEKGFGTYYSPYAGYVGDPMPFYDAKAGDFKIMYLQDFAVNQTGTYHPIWAVQTSDAASYIPMGELISCGEITDQDAAIGTGSTVYNDADGLYYTFYTGNKYQPTSSESGQVVMLATSPDFREWTKDRLLYIKGEDYGYSKSDFRDPFVFKGEDGKWHMLVSTIRTSDNKGVLAEFTSDDLHEWTDAGVFMTMMWDRFYECPDLFKMGDWWYLVYSEKHASVRRVQYFKGRTLDELKACTAGDAGIWPDSHEGFLDSRGFYAGKTATDGTDRYIWGWCPNRPGNNNTDVGAAPAEPSWGGNLVAHKVEQNTDGTLVLASVNAIESKYTSIQDVKVMATGGTVTASGETAAAGQEAAGKTFSFSEGSYILFTRLNVHNMISFTVKTASSSDRFGISLVRGTDSEKYYSLVINPESDVIRKLNFEEEGPEGMGFVGGIDSYAFSTPADNVYNVTICTDNSVCTVYIDGLLAYTNRIYGTQKNCWSVNCYTGSMELSDVKVMYY</sequence>
<dbReference type="Proteomes" id="UP000823617">
    <property type="component" value="Unassembled WGS sequence"/>
</dbReference>
<dbReference type="Gene3D" id="2.60.120.560">
    <property type="entry name" value="Exo-inulinase, domain 1"/>
    <property type="match status" value="1"/>
</dbReference>
<organism evidence="8 9">
    <name type="scientific">Candidatus Cryptobacteroides intestinigallinarum</name>
    <dbReference type="NCBI Taxonomy" id="2840767"/>
    <lineage>
        <taxon>Bacteria</taxon>
        <taxon>Pseudomonadati</taxon>
        <taxon>Bacteroidota</taxon>
        <taxon>Bacteroidia</taxon>
        <taxon>Bacteroidales</taxon>
        <taxon>Candidatus Cryptobacteroides</taxon>
    </lineage>
</organism>
<comment type="caution">
    <text evidence="8">The sequence shown here is derived from an EMBL/GenBank/DDBJ whole genome shotgun (WGS) entry which is preliminary data.</text>
</comment>
<dbReference type="InterPro" id="IPR001362">
    <property type="entry name" value="Glyco_hydro_32"/>
</dbReference>
<feature type="signal peptide" evidence="5">
    <location>
        <begin position="1"/>
        <end position="22"/>
    </location>
</feature>
<keyword evidence="5" id="KW-0732">Signal</keyword>
<proteinExistence type="inferred from homology"/>
<keyword evidence="4" id="KW-0326">Glycosidase</keyword>
<evidence type="ECO:0000313" key="9">
    <source>
        <dbReference type="Proteomes" id="UP000823617"/>
    </source>
</evidence>
<feature type="domain" description="Glycosyl hydrolase family 32 N-terminal" evidence="6">
    <location>
        <begin position="52"/>
        <end position="323"/>
    </location>
</feature>
<dbReference type="PANTHER" id="PTHR43101:SF1">
    <property type="entry name" value="BETA-FRUCTOSIDASE"/>
    <property type="match status" value="1"/>
</dbReference>
<evidence type="ECO:0000259" key="6">
    <source>
        <dbReference type="Pfam" id="PF00251"/>
    </source>
</evidence>
<evidence type="ECO:0000256" key="3">
    <source>
        <dbReference type="ARBA" id="ARBA00022801"/>
    </source>
</evidence>
<dbReference type="SUPFAM" id="SSF75005">
    <property type="entry name" value="Arabinanase/levansucrase/invertase"/>
    <property type="match status" value="1"/>
</dbReference>
<evidence type="ECO:0000313" key="8">
    <source>
        <dbReference type="EMBL" id="MBO8456205.1"/>
    </source>
</evidence>
<dbReference type="InterPro" id="IPR023296">
    <property type="entry name" value="Glyco_hydro_beta-prop_sf"/>
</dbReference>
<feature type="chain" id="PRO_5038614290" description="beta-fructofuranosidase" evidence="5">
    <location>
        <begin position="23"/>
        <end position="543"/>
    </location>
</feature>
<dbReference type="EMBL" id="JADIMK010000074">
    <property type="protein sequence ID" value="MBO8456205.1"/>
    <property type="molecule type" value="Genomic_DNA"/>
</dbReference>
<evidence type="ECO:0000259" key="7">
    <source>
        <dbReference type="Pfam" id="PF16346"/>
    </source>
</evidence>
<gene>
    <name evidence="8" type="ORF">IAC08_07360</name>
</gene>
<evidence type="ECO:0000256" key="2">
    <source>
        <dbReference type="ARBA" id="ARBA00012758"/>
    </source>
</evidence>
<dbReference type="InterPro" id="IPR032507">
    <property type="entry name" value="BT1760-like_C"/>
</dbReference>